<reference evidence="3 4" key="1">
    <citation type="submission" date="2016-06" db="EMBL/GenBank/DDBJ databases">
        <authorList>
            <person name="Kjaerup R.B."/>
            <person name="Dalgaard T.S."/>
            <person name="Juul-Madsen H.R."/>
        </authorList>
    </citation>
    <scope>NUCLEOTIDE SEQUENCE [LARGE SCALE GENOMIC DNA]</scope>
    <source>
        <strain evidence="3 4">DSM 45097</strain>
    </source>
</reference>
<feature type="domain" description="Potassium channel" evidence="2">
    <location>
        <begin position="80"/>
        <end position="160"/>
    </location>
</feature>
<keyword evidence="4" id="KW-1185">Reference proteome</keyword>
<evidence type="ECO:0000313" key="4">
    <source>
        <dbReference type="Proteomes" id="UP000198210"/>
    </source>
</evidence>
<evidence type="ECO:0000259" key="2">
    <source>
        <dbReference type="Pfam" id="PF07885"/>
    </source>
</evidence>
<keyword evidence="1" id="KW-0472">Membrane</keyword>
<organism evidence="3 4">
    <name type="scientific">Micromonospora siamensis</name>
    <dbReference type="NCBI Taxonomy" id="299152"/>
    <lineage>
        <taxon>Bacteria</taxon>
        <taxon>Bacillati</taxon>
        <taxon>Actinomycetota</taxon>
        <taxon>Actinomycetes</taxon>
        <taxon>Micromonosporales</taxon>
        <taxon>Micromonosporaceae</taxon>
        <taxon>Micromonospora</taxon>
    </lineage>
</organism>
<feature type="transmembrane region" description="Helical" evidence="1">
    <location>
        <begin position="63"/>
        <end position="91"/>
    </location>
</feature>
<dbReference type="SUPFAM" id="SSF81324">
    <property type="entry name" value="Voltage-gated potassium channels"/>
    <property type="match status" value="1"/>
</dbReference>
<keyword evidence="1" id="KW-0812">Transmembrane</keyword>
<dbReference type="Pfam" id="PF07885">
    <property type="entry name" value="Ion_trans_2"/>
    <property type="match status" value="1"/>
</dbReference>
<dbReference type="Gene3D" id="1.10.287.70">
    <property type="match status" value="1"/>
</dbReference>
<accession>A0A1C5HZT3</accession>
<evidence type="ECO:0000313" key="3">
    <source>
        <dbReference type="EMBL" id="SCG51475.1"/>
    </source>
</evidence>
<feature type="transmembrane region" description="Helical" evidence="1">
    <location>
        <begin position="111"/>
        <end position="128"/>
    </location>
</feature>
<sequence length="342" mass="36810">MVEFVSAVLITLGVLVVLVVVVDTTLTTMSLRGGAGPLTSRLAETVWRAMCRLAGPGPGRHRLLGWAGTVVLLITFLTWVAGLWVGWFLVFSAEPESVLDQYGRPADGWSRLYYSGFSIFTLGVGDYTPGTTSAQVSTSLAVLTGLFLVTLGITYLLQVVSAVVDKRTVAGHIAALGDDPVDIVRRGWTPDGFSPMFTQHLTSLTPEVIRLGERHVAFPVLHYFHAHHRAEAAPVAMTVLDGAVLLLRHGVRPADRPDVGAVDPLARALRQLVRTLEGSFIPVPDVPLNPPSLDAVARSGVPVVDPQTYEQSVEDCRGQRCGLRGWCASDGWTEQDLSLAAD</sequence>
<dbReference type="EMBL" id="LT607751">
    <property type="protein sequence ID" value="SCG51475.1"/>
    <property type="molecule type" value="Genomic_DNA"/>
</dbReference>
<evidence type="ECO:0000256" key="1">
    <source>
        <dbReference type="SAM" id="Phobius"/>
    </source>
</evidence>
<dbReference type="AlphaFoldDB" id="A0A1C5HZT3"/>
<name>A0A1C5HZT3_9ACTN</name>
<proteinExistence type="predicted"/>
<feature type="transmembrane region" description="Helical" evidence="1">
    <location>
        <begin position="140"/>
        <end position="157"/>
    </location>
</feature>
<keyword evidence="1" id="KW-1133">Transmembrane helix</keyword>
<dbReference type="InterPro" id="IPR013099">
    <property type="entry name" value="K_chnl_dom"/>
</dbReference>
<gene>
    <name evidence="3" type="ORF">GA0074704_2650</name>
</gene>
<feature type="transmembrane region" description="Helical" evidence="1">
    <location>
        <begin position="6"/>
        <end position="26"/>
    </location>
</feature>
<protein>
    <submittedName>
        <fullName evidence="3">Ion channel</fullName>
    </submittedName>
</protein>
<dbReference type="Proteomes" id="UP000198210">
    <property type="component" value="Chromosome I"/>
</dbReference>